<reference evidence="7 8" key="1">
    <citation type="submission" date="2016-10" db="EMBL/GenBank/DDBJ databases">
        <authorList>
            <person name="de Groot N.N."/>
        </authorList>
    </citation>
    <scope>NUCLEOTIDE SEQUENCE [LARGE SCALE GENOMIC DNA]</scope>
    <source>
        <strain evidence="7 8">DSM 45514</strain>
    </source>
</reference>
<dbReference type="OrthoDB" id="9255580at2"/>
<sequence length="471" mass="52606">MSSLLLPRQQQLNRLFHLMVVFAVLGPTLGIKIPWGAAEPWINVTLFRIAFFLLVASLIIRWVQEQSLESTHLYPIRWHTGFFAFWVLYSAASLAWAANLGYGIRYTVFLVTMLLLCLSFPFFLKNAGKIICSVRVLFGVYFTMVVFGLIESLTFWHLPASRYFGTDSPNPTSFFTNQNDFATAITLGLPFLVTAMYMLPIRRRTKGLLYVTGIIALCVLFITGSRSNSGFALPLAGIAWLVLIKFTLNGRQLRRHLLKGIGLLVLAALLVNLLNHTLLSQHTRDRLGATMGVLQDLRGDWSIQKDGTQPQEEPASGDQSINMRKALIMNGLQFLHQSNYFGVGAGNIEHHMVGAPGTGGKVNIHNWWVEILVNYGVAIFLLYMALYGWLLYRLWRLARIENADTLSPTVRWGAAASLIALVGYFFGGMSPSTAIHFTPMWIVYGLALAVVAVGTREEKGESGRKAAERKE</sequence>
<dbReference type="GO" id="GO:0016020">
    <property type="term" value="C:membrane"/>
    <property type="evidence" value="ECO:0007669"/>
    <property type="project" value="UniProtKB-SubCell"/>
</dbReference>
<dbReference type="PANTHER" id="PTHR37422:SF23">
    <property type="entry name" value="TEICHURONIC ACID BIOSYNTHESIS PROTEIN TUAE"/>
    <property type="match status" value="1"/>
</dbReference>
<organism evidence="7 8">
    <name type="scientific">Melghirimyces thermohalophilus</name>
    <dbReference type="NCBI Taxonomy" id="1236220"/>
    <lineage>
        <taxon>Bacteria</taxon>
        <taxon>Bacillati</taxon>
        <taxon>Bacillota</taxon>
        <taxon>Bacilli</taxon>
        <taxon>Bacillales</taxon>
        <taxon>Thermoactinomycetaceae</taxon>
        <taxon>Melghirimyces</taxon>
    </lineage>
</organism>
<dbReference type="InterPro" id="IPR051533">
    <property type="entry name" value="WaaL-like"/>
</dbReference>
<evidence type="ECO:0000256" key="1">
    <source>
        <dbReference type="ARBA" id="ARBA00004141"/>
    </source>
</evidence>
<feature type="transmembrane region" description="Helical" evidence="5">
    <location>
        <begin position="41"/>
        <end position="60"/>
    </location>
</feature>
<dbReference type="Pfam" id="PF04932">
    <property type="entry name" value="Wzy_C"/>
    <property type="match status" value="1"/>
</dbReference>
<keyword evidence="7" id="KW-0436">Ligase</keyword>
<gene>
    <name evidence="7" type="ORF">SAMN04488112_109134</name>
</gene>
<feature type="transmembrane region" description="Helical" evidence="5">
    <location>
        <begin position="412"/>
        <end position="429"/>
    </location>
</feature>
<dbReference type="AlphaFoldDB" id="A0A1G6ME10"/>
<feature type="transmembrane region" description="Helical" evidence="5">
    <location>
        <begin position="231"/>
        <end position="248"/>
    </location>
</feature>
<evidence type="ECO:0000259" key="6">
    <source>
        <dbReference type="Pfam" id="PF04932"/>
    </source>
</evidence>
<feature type="transmembrane region" description="Helical" evidence="5">
    <location>
        <begin position="372"/>
        <end position="392"/>
    </location>
</feature>
<dbReference type="PANTHER" id="PTHR37422">
    <property type="entry name" value="TEICHURONIC ACID BIOSYNTHESIS PROTEIN TUAE"/>
    <property type="match status" value="1"/>
</dbReference>
<dbReference type="Proteomes" id="UP000199387">
    <property type="component" value="Unassembled WGS sequence"/>
</dbReference>
<dbReference type="EMBL" id="FMZA01000009">
    <property type="protein sequence ID" value="SDC53720.1"/>
    <property type="molecule type" value="Genomic_DNA"/>
</dbReference>
<evidence type="ECO:0000256" key="3">
    <source>
        <dbReference type="ARBA" id="ARBA00022989"/>
    </source>
</evidence>
<dbReference type="GO" id="GO:0016874">
    <property type="term" value="F:ligase activity"/>
    <property type="evidence" value="ECO:0007669"/>
    <property type="project" value="UniProtKB-KW"/>
</dbReference>
<feature type="transmembrane region" description="Helical" evidence="5">
    <location>
        <begin position="435"/>
        <end position="455"/>
    </location>
</feature>
<protein>
    <submittedName>
        <fullName evidence="7">O-antigen ligase</fullName>
    </submittedName>
</protein>
<evidence type="ECO:0000256" key="5">
    <source>
        <dbReference type="SAM" id="Phobius"/>
    </source>
</evidence>
<comment type="subcellular location">
    <subcellularLocation>
        <location evidence="1">Membrane</location>
        <topology evidence="1">Multi-pass membrane protein</topology>
    </subcellularLocation>
</comment>
<feature type="transmembrane region" description="Helical" evidence="5">
    <location>
        <begin position="12"/>
        <end position="35"/>
    </location>
</feature>
<feature type="transmembrane region" description="Helical" evidence="5">
    <location>
        <begin position="81"/>
        <end position="98"/>
    </location>
</feature>
<keyword evidence="8" id="KW-1185">Reference proteome</keyword>
<evidence type="ECO:0000256" key="2">
    <source>
        <dbReference type="ARBA" id="ARBA00022692"/>
    </source>
</evidence>
<feature type="transmembrane region" description="Helical" evidence="5">
    <location>
        <begin position="136"/>
        <end position="158"/>
    </location>
</feature>
<proteinExistence type="predicted"/>
<name>A0A1G6ME10_9BACL</name>
<evidence type="ECO:0000313" key="8">
    <source>
        <dbReference type="Proteomes" id="UP000199387"/>
    </source>
</evidence>
<evidence type="ECO:0000313" key="7">
    <source>
        <dbReference type="EMBL" id="SDC53720.1"/>
    </source>
</evidence>
<keyword evidence="3 5" id="KW-1133">Transmembrane helix</keyword>
<keyword evidence="4 5" id="KW-0472">Membrane</keyword>
<feature type="transmembrane region" description="Helical" evidence="5">
    <location>
        <begin position="207"/>
        <end position="225"/>
    </location>
</feature>
<feature type="domain" description="O-antigen ligase-related" evidence="6">
    <location>
        <begin position="214"/>
        <end position="383"/>
    </location>
</feature>
<dbReference type="STRING" id="1236220.SAMN04488112_109134"/>
<accession>A0A1G6ME10</accession>
<dbReference type="RefSeq" id="WP_091569714.1">
    <property type="nucleotide sequence ID" value="NZ_FMZA01000009.1"/>
</dbReference>
<keyword evidence="2 5" id="KW-0812">Transmembrane</keyword>
<evidence type="ECO:0000256" key="4">
    <source>
        <dbReference type="ARBA" id="ARBA00023136"/>
    </source>
</evidence>
<feature type="transmembrane region" description="Helical" evidence="5">
    <location>
        <begin position="260"/>
        <end position="279"/>
    </location>
</feature>
<dbReference type="InterPro" id="IPR007016">
    <property type="entry name" value="O-antigen_ligase-rel_domated"/>
</dbReference>
<feature type="transmembrane region" description="Helical" evidence="5">
    <location>
        <begin position="104"/>
        <end position="124"/>
    </location>
</feature>
<feature type="transmembrane region" description="Helical" evidence="5">
    <location>
        <begin position="181"/>
        <end position="200"/>
    </location>
</feature>